<evidence type="ECO:0008006" key="4">
    <source>
        <dbReference type="Google" id="ProtNLM"/>
    </source>
</evidence>
<reference evidence="3" key="1">
    <citation type="journal article" date="2019" name="Int. J. Syst. Evol. Microbiol.">
        <title>The Global Catalogue of Microorganisms (GCM) 10K type strain sequencing project: providing services to taxonomists for standard genome sequencing and annotation.</title>
        <authorList>
            <consortium name="The Broad Institute Genomics Platform"/>
            <consortium name="The Broad Institute Genome Sequencing Center for Infectious Disease"/>
            <person name="Wu L."/>
            <person name="Ma J."/>
        </authorList>
    </citation>
    <scope>NUCLEOTIDE SEQUENCE [LARGE SCALE GENOMIC DNA]</scope>
    <source>
        <strain evidence="3">CGMCC 4.1782</strain>
    </source>
</reference>
<evidence type="ECO:0000256" key="1">
    <source>
        <dbReference type="SAM" id="Phobius"/>
    </source>
</evidence>
<feature type="transmembrane region" description="Helical" evidence="1">
    <location>
        <begin position="31"/>
        <end position="52"/>
    </location>
</feature>
<keyword evidence="3" id="KW-1185">Reference proteome</keyword>
<gene>
    <name evidence="2" type="ORF">ACFSKP_05095</name>
</gene>
<accession>A0ABW5CUA1</accession>
<keyword evidence="1" id="KW-1133">Transmembrane helix</keyword>
<keyword evidence="1" id="KW-0472">Membrane</keyword>
<dbReference type="EMBL" id="JBHUIM010000001">
    <property type="protein sequence ID" value="MFD2245618.1"/>
    <property type="molecule type" value="Genomic_DNA"/>
</dbReference>
<proteinExistence type="predicted"/>
<evidence type="ECO:0000313" key="2">
    <source>
        <dbReference type="EMBL" id="MFD2245618.1"/>
    </source>
</evidence>
<keyword evidence="1" id="KW-0812">Transmembrane</keyword>
<comment type="caution">
    <text evidence="2">The sequence shown here is derived from an EMBL/GenBank/DDBJ whole genome shotgun (WGS) entry which is preliminary data.</text>
</comment>
<dbReference type="Proteomes" id="UP001597374">
    <property type="component" value="Unassembled WGS sequence"/>
</dbReference>
<organism evidence="2 3">
    <name type="scientific">Pontibacter ruber</name>
    <dbReference type="NCBI Taxonomy" id="1343895"/>
    <lineage>
        <taxon>Bacteria</taxon>
        <taxon>Pseudomonadati</taxon>
        <taxon>Bacteroidota</taxon>
        <taxon>Cytophagia</taxon>
        <taxon>Cytophagales</taxon>
        <taxon>Hymenobacteraceae</taxon>
        <taxon>Pontibacter</taxon>
    </lineage>
</organism>
<feature type="transmembrane region" description="Helical" evidence="1">
    <location>
        <begin position="146"/>
        <end position="166"/>
    </location>
</feature>
<evidence type="ECO:0000313" key="3">
    <source>
        <dbReference type="Proteomes" id="UP001597374"/>
    </source>
</evidence>
<sequence>MSQIRRQRREARRSLNRKPKRFIDWTKVLKLFKSTIVVWICFYALICGFLYYSVTSNNNKRNEVFSNVGETTGLVVDKATGRGAHYATYTFKVNDKKFTGSSFHTFRGQVGDEICILYNRKNPESNIYCEEKEVQNFNEHVLMPSLMYLGLIIAFSIISIPVAMLLGNKKLIAEVTSIKK</sequence>
<protein>
    <recommendedName>
        <fullName evidence="4">DUF3592 domain-containing protein</fullName>
    </recommendedName>
</protein>
<name>A0ABW5CUA1_9BACT</name>
<dbReference type="RefSeq" id="WP_250428843.1">
    <property type="nucleotide sequence ID" value="NZ_JALPRR010000002.1"/>
</dbReference>